<sequence length="487" mass="54746">QWTVENGKTAKCTRKKTSRMPPPACCIPECSQRGYRDNFGNKVSFHKFPRSEAVFQKWVSAINGEDSKFLNVTKSLVVCSRHFLPSDFQPKISARRRLLHETAVPSLFSFKMTRNCLERSSPPPLRRFKQDPAQPSEQRPVRSTGLQSVCPSQDTDSSETPPPMSDCGDEDFSGSDSSVPPIGEETDSPLPLVCEVADCPFVREVETLKRLVARQEKEIGNLTKQLEYTRKDLKEAKHKYYRAQGEKDYALNKLREEEKKKANFCVERFAESNNDMMYYTGLPSYRHFTALLAFLKPGEYGEIALNGWSRAKPVVLGRPQKLTVENQLFLVLVRLQINTPLLDLAHRFVIGFSTAHRIFASWVEFMHLKLSATSLGRSESTAQQVVPGTPVVQCGVPSSPIRLSSASLDETQIGMDFNPLDVVATVYDDGEEVDSVASANEEQQECSLKQKVRKDLPAPEVIAPFLPKLHKAVIEHLARKAEEIPNS</sequence>
<evidence type="ECO:0000256" key="4">
    <source>
        <dbReference type="ARBA" id="ARBA00023125"/>
    </source>
</evidence>
<evidence type="ECO:0000256" key="1">
    <source>
        <dbReference type="ARBA" id="ARBA00022723"/>
    </source>
</evidence>
<evidence type="ECO:0000313" key="9">
    <source>
        <dbReference type="EMBL" id="JAR89928.1"/>
    </source>
</evidence>
<name>A0A147BGP1_IXORI</name>
<dbReference type="Gene3D" id="6.20.210.20">
    <property type="entry name" value="THAP domain"/>
    <property type="match status" value="1"/>
</dbReference>
<feature type="coiled-coil region" evidence="6">
    <location>
        <begin position="205"/>
        <end position="239"/>
    </location>
</feature>
<keyword evidence="1" id="KW-0479">Metal-binding</keyword>
<accession>A0A147BGP1</accession>
<evidence type="ECO:0000256" key="2">
    <source>
        <dbReference type="ARBA" id="ARBA00022771"/>
    </source>
</evidence>
<feature type="compositionally biased region" description="Polar residues" evidence="7">
    <location>
        <begin position="144"/>
        <end position="159"/>
    </location>
</feature>
<dbReference type="Pfam" id="PF05485">
    <property type="entry name" value="THAP"/>
    <property type="match status" value="1"/>
</dbReference>
<dbReference type="PROSITE" id="PS50950">
    <property type="entry name" value="ZF_THAP"/>
    <property type="match status" value="1"/>
</dbReference>
<feature type="region of interest" description="Disordered" evidence="7">
    <location>
        <begin position="119"/>
        <end position="188"/>
    </location>
</feature>
<dbReference type="GO" id="GO:0008270">
    <property type="term" value="F:zinc ion binding"/>
    <property type="evidence" value="ECO:0007669"/>
    <property type="project" value="UniProtKB-KW"/>
</dbReference>
<dbReference type="InterPro" id="IPR038441">
    <property type="entry name" value="THAP_Znf_sf"/>
</dbReference>
<evidence type="ECO:0000256" key="5">
    <source>
        <dbReference type="PROSITE-ProRule" id="PRU00309"/>
    </source>
</evidence>
<dbReference type="InterPro" id="IPR027805">
    <property type="entry name" value="Transposase_HTH_dom"/>
</dbReference>
<evidence type="ECO:0000256" key="3">
    <source>
        <dbReference type="ARBA" id="ARBA00022833"/>
    </source>
</evidence>
<proteinExistence type="predicted"/>
<organism evidence="9">
    <name type="scientific">Ixodes ricinus</name>
    <name type="common">Common tick</name>
    <name type="synonym">Acarus ricinus</name>
    <dbReference type="NCBI Taxonomy" id="34613"/>
    <lineage>
        <taxon>Eukaryota</taxon>
        <taxon>Metazoa</taxon>
        <taxon>Ecdysozoa</taxon>
        <taxon>Arthropoda</taxon>
        <taxon>Chelicerata</taxon>
        <taxon>Arachnida</taxon>
        <taxon>Acari</taxon>
        <taxon>Parasitiformes</taxon>
        <taxon>Ixodida</taxon>
        <taxon>Ixodoidea</taxon>
        <taxon>Ixodidae</taxon>
        <taxon>Ixodinae</taxon>
        <taxon>Ixodes</taxon>
    </lineage>
</organism>
<dbReference type="GO" id="GO:0003677">
    <property type="term" value="F:DNA binding"/>
    <property type="evidence" value="ECO:0007669"/>
    <property type="project" value="UniProtKB-UniRule"/>
</dbReference>
<protein>
    <submittedName>
        <fullName evidence="9">Putative isl2eu-2 adi</fullName>
    </submittedName>
</protein>
<feature type="domain" description="THAP-type" evidence="8">
    <location>
        <begin position="20"/>
        <end position="108"/>
    </location>
</feature>
<dbReference type="SMART" id="SM00980">
    <property type="entry name" value="THAP"/>
    <property type="match status" value="1"/>
</dbReference>
<evidence type="ECO:0000256" key="6">
    <source>
        <dbReference type="SAM" id="Coils"/>
    </source>
</evidence>
<reference evidence="9" key="1">
    <citation type="journal article" date="2018" name="PLoS Negl. Trop. Dis.">
        <title>Sialome diversity of ticks revealed by RNAseq of single tick salivary glands.</title>
        <authorList>
            <person name="Perner J."/>
            <person name="Kropackova S."/>
            <person name="Kopacek P."/>
            <person name="Ribeiro J.M."/>
        </authorList>
    </citation>
    <scope>NUCLEOTIDE SEQUENCE</scope>
    <source>
        <strain evidence="9">Siblings of single egg batch collected in Ceske Budejovice</strain>
        <tissue evidence="9">Salivary glands</tissue>
    </source>
</reference>
<dbReference type="EMBL" id="GEGO01005476">
    <property type="protein sequence ID" value="JAR89928.1"/>
    <property type="molecule type" value="Transcribed_RNA"/>
</dbReference>
<keyword evidence="6" id="KW-0175">Coiled coil</keyword>
<keyword evidence="3" id="KW-0862">Zinc</keyword>
<dbReference type="Pfam" id="PF13613">
    <property type="entry name" value="HTH_Tnp_4"/>
    <property type="match status" value="1"/>
</dbReference>
<keyword evidence="4 5" id="KW-0238">DNA-binding</keyword>
<evidence type="ECO:0000259" key="8">
    <source>
        <dbReference type="PROSITE" id="PS50950"/>
    </source>
</evidence>
<dbReference type="SMART" id="SM00692">
    <property type="entry name" value="DM3"/>
    <property type="match status" value="1"/>
</dbReference>
<dbReference type="InterPro" id="IPR006612">
    <property type="entry name" value="THAP_Znf"/>
</dbReference>
<dbReference type="AlphaFoldDB" id="A0A147BGP1"/>
<dbReference type="PANTHER" id="PTHR23080">
    <property type="entry name" value="THAP DOMAIN PROTEIN"/>
    <property type="match status" value="1"/>
</dbReference>
<dbReference type="SUPFAM" id="SSF57716">
    <property type="entry name" value="Glucocorticoid receptor-like (DNA-binding domain)"/>
    <property type="match status" value="1"/>
</dbReference>
<keyword evidence="2 5" id="KW-0863">Zinc-finger</keyword>
<feature type="non-terminal residue" evidence="9">
    <location>
        <position position="1"/>
    </location>
</feature>
<evidence type="ECO:0000256" key="7">
    <source>
        <dbReference type="SAM" id="MobiDB-lite"/>
    </source>
</evidence>